<comment type="catalytic activity">
    <reaction evidence="1">
        <text>Hydrolysis of terminal, non-reducing beta-D-glucosyl residues with release of beta-D-glucose.</text>
        <dbReference type="EC" id="3.2.1.21"/>
    </reaction>
</comment>
<dbReference type="EC" id="3.2.1.21" evidence="3"/>
<evidence type="ECO:0000256" key="9">
    <source>
        <dbReference type="ARBA" id="ARBA00032594"/>
    </source>
</evidence>
<evidence type="ECO:0000256" key="1">
    <source>
        <dbReference type="ARBA" id="ARBA00000448"/>
    </source>
</evidence>
<evidence type="ECO:0000256" key="8">
    <source>
        <dbReference type="ARBA" id="ARBA00032194"/>
    </source>
</evidence>
<dbReference type="Gene3D" id="3.20.20.300">
    <property type="entry name" value="Glycoside hydrolase, family 3, N-terminal domain"/>
    <property type="match status" value="1"/>
</dbReference>
<sequence length="759" mass="83640">MLKKTFLLLTTLSLFTQGALATPVKRSAQDIDKEVTHLLSKMTIEEKVGQMTQITLAVILDKGSRETGDGLTISKEKLKKAIHTYKVGSILNSTATALSVKQWNRLIKEIQDEALQTPNNIPVIYGVDAIHGVTYTKGSTLFPHNIGLAATRNVELVKLTAKATAKELRATGVRWNFDPVLDLGVNPIWSRFSETYGEDTYLTTQMGLGTIQAYEEDGLENTTAVASTMKHFIGYSDPANGKDRTPAYIPDIVLWEKYLPQFKAAVDAGSSSIMINSASVNGIPVHGSKRLLTHLLRDELGFKGLVVTDWEDVIRLHTRHMVAESPREAVRMAVDAGIDMSMVPKDFSFYEHLVDLVKSGDITEQRLDKSVAIILALKYKLGLFDNAYHEPEAAKNFGKAEYKNLALKAARESITLLKNANDILPLPKNAKILLAGPTGHSHAPLNGSWSYSWQGDVEANYPEDEKTILDAFQKAIGKKNLITHSYAGFNNEKNYDVKGLIKKAKKADYIVLALGENAYAESPGALDDLNLAKNQMQLAQAALATGKPVIIVLAEGRPRIIKDIVAASKAIIQAYTPGSQGAQAISDVVFGDYNPDGKLPYSYPQYTGDFATYDRVYLNDIQQLTPGEMSYNGYKPQWPFGHGLSYSKFEYSKIKISKKVLTGNDELTVSALVTNTSQFDAKHAVELYVSDIFASVSPAVKRLKAFKKIKLAAGQSKRVRFTLTKADLSFVNPELKRIVEAGEFKLAIGSEQINFTYQL</sequence>
<accession>A0A1Y5EQF5</accession>
<dbReference type="Gene3D" id="2.60.40.10">
    <property type="entry name" value="Immunoglobulins"/>
    <property type="match status" value="1"/>
</dbReference>
<dbReference type="Pfam" id="PF00933">
    <property type="entry name" value="Glyco_hydro_3"/>
    <property type="match status" value="1"/>
</dbReference>
<dbReference type="EMBL" id="MAAF01000031">
    <property type="protein sequence ID" value="OUR83075.1"/>
    <property type="molecule type" value="Genomic_DNA"/>
</dbReference>
<dbReference type="FunFam" id="3.20.20.300:FF:000007">
    <property type="entry name" value="Lysosomal beta glucosidase"/>
    <property type="match status" value="1"/>
</dbReference>
<protein>
    <recommendedName>
        <fullName evidence="3">beta-glucosidase</fullName>
        <ecNumber evidence="3">3.2.1.21</ecNumber>
    </recommendedName>
    <alternativeName>
        <fullName evidence="9">Beta-D-glucoside glucohydrolase</fullName>
    </alternativeName>
    <alternativeName>
        <fullName evidence="7">Cellobiase</fullName>
    </alternativeName>
    <alternativeName>
        <fullName evidence="8">Gentiobiase</fullName>
    </alternativeName>
</protein>
<dbReference type="Pfam" id="PF01915">
    <property type="entry name" value="Glyco_hydro_3_C"/>
    <property type="match status" value="1"/>
</dbReference>
<dbReference type="SMART" id="SM01217">
    <property type="entry name" value="Fn3_like"/>
    <property type="match status" value="1"/>
</dbReference>
<dbReference type="InterPro" id="IPR001764">
    <property type="entry name" value="Glyco_hydro_3_N"/>
</dbReference>
<evidence type="ECO:0000256" key="2">
    <source>
        <dbReference type="ARBA" id="ARBA00005336"/>
    </source>
</evidence>
<dbReference type="AlphaFoldDB" id="A0A1Y5EQF5"/>
<evidence type="ECO:0000256" key="3">
    <source>
        <dbReference type="ARBA" id="ARBA00012744"/>
    </source>
</evidence>
<dbReference type="FunFam" id="2.60.40.10:FF:000495">
    <property type="entry name" value="Periplasmic beta-glucosidase"/>
    <property type="match status" value="1"/>
</dbReference>
<evidence type="ECO:0000256" key="4">
    <source>
        <dbReference type="ARBA" id="ARBA00022729"/>
    </source>
</evidence>
<dbReference type="Pfam" id="PF14310">
    <property type="entry name" value="Fn3-like"/>
    <property type="match status" value="1"/>
</dbReference>
<evidence type="ECO:0000313" key="12">
    <source>
        <dbReference type="EMBL" id="OUR83075.1"/>
    </source>
</evidence>
<dbReference type="InterPro" id="IPR013783">
    <property type="entry name" value="Ig-like_fold"/>
</dbReference>
<gene>
    <name evidence="12" type="ORF">A9Q75_04960</name>
</gene>
<proteinExistence type="inferred from homology"/>
<keyword evidence="5" id="KW-0378">Hydrolase</keyword>
<keyword evidence="4 10" id="KW-0732">Signal</keyword>
<dbReference type="GO" id="GO:0008422">
    <property type="term" value="F:beta-glucosidase activity"/>
    <property type="evidence" value="ECO:0007669"/>
    <property type="project" value="UniProtKB-EC"/>
</dbReference>
<dbReference type="Proteomes" id="UP000243053">
    <property type="component" value="Unassembled WGS sequence"/>
</dbReference>
<dbReference type="InterPro" id="IPR036962">
    <property type="entry name" value="Glyco_hydro_3_N_sf"/>
</dbReference>
<feature type="signal peptide" evidence="10">
    <location>
        <begin position="1"/>
        <end position="21"/>
    </location>
</feature>
<dbReference type="InterPro" id="IPR051915">
    <property type="entry name" value="Cellulose_Degrad_GH3"/>
</dbReference>
<evidence type="ECO:0000313" key="13">
    <source>
        <dbReference type="Proteomes" id="UP000243053"/>
    </source>
</evidence>
<dbReference type="GO" id="GO:0009251">
    <property type="term" value="P:glucan catabolic process"/>
    <property type="evidence" value="ECO:0007669"/>
    <property type="project" value="TreeGrafter"/>
</dbReference>
<feature type="domain" description="Fibronectin type III-like" evidence="11">
    <location>
        <begin position="683"/>
        <end position="752"/>
    </location>
</feature>
<feature type="chain" id="PRO_5012238182" description="beta-glucosidase" evidence="10">
    <location>
        <begin position="22"/>
        <end position="759"/>
    </location>
</feature>
<evidence type="ECO:0000256" key="7">
    <source>
        <dbReference type="ARBA" id="ARBA00031448"/>
    </source>
</evidence>
<dbReference type="InterPro" id="IPR036881">
    <property type="entry name" value="Glyco_hydro_3_C_sf"/>
</dbReference>
<dbReference type="InterPro" id="IPR017853">
    <property type="entry name" value="GH"/>
</dbReference>
<evidence type="ECO:0000259" key="11">
    <source>
        <dbReference type="SMART" id="SM01217"/>
    </source>
</evidence>
<dbReference type="SUPFAM" id="SSF51445">
    <property type="entry name" value="(Trans)glycosidases"/>
    <property type="match status" value="1"/>
</dbReference>
<dbReference type="SUPFAM" id="SSF52279">
    <property type="entry name" value="Beta-D-glucan exohydrolase, C-terminal domain"/>
    <property type="match status" value="1"/>
</dbReference>
<dbReference type="InterPro" id="IPR026891">
    <property type="entry name" value="Fn3-like"/>
</dbReference>
<organism evidence="12 13">
    <name type="scientific">Colwellia psychrerythraea</name>
    <name type="common">Vibrio psychroerythus</name>
    <dbReference type="NCBI Taxonomy" id="28229"/>
    <lineage>
        <taxon>Bacteria</taxon>
        <taxon>Pseudomonadati</taxon>
        <taxon>Pseudomonadota</taxon>
        <taxon>Gammaproteobacteria</taxon>
        <taxon>Alteromonadales</taxon>
        <taxon>Colwelliaceae</taxon>
        <taxon>Colwellia</taxon>
    </lineage>
</organism>
<evidence type="ECO:0000256" key="5">
    <source>
        <dbReference type="ARBA" id="ARBA00022801"/>
    </source>
</evidence>
<evidence type="ECO:0000256" key="6">
    <source>
        <dbReference type="ARBA" id="ARBA00023295"/>
    </source>
</evidence>
<name>A0A1Y5EQF5_COLPS</name>
<evidence type="ECO:0000256" key="10">
    <source>
        <dbReference type="SAM" id="SignalP"/>
    </source>
</evidence>
<comment type="caution">
    <text evidence="12">The sequence shown here is derived from an EMBL/GenBank/DDBJ whole genome shotgun (WGS) entry which is preliminary data.</text>
</comment>
<dbReference type="PRINTS" id="PR00133">
    <property type="entry name" value="GLHYDRLASE3"/>
</dbReference>
<keyword evidence="6" id="KW-0326">Glycosidase</keyword>
<reference evidence="13" key="1">
    <citation type="journal article" date="2017" name="Proc. Natl. Acad. Sci. U.S.A.">
        <title>Simulation of Deepwater Horizon oil plume reveals substrate specialization within a complex community of hydrocarbon degraders.</title>
        <authorList>
            <person name="Hu P."/>
            <person name="Dubinsky E.A."/>
            <person name="Probst A.J."/>
            <person name="Wang J."/>
            <person name="Sieber C.M.K."/>
            <person name="Tom L.M."/>
            <person name="Gardinali P."/>
            <person name="Banfield J.F."/>
            <person name="Atlas R.M."/>
            <person name="Andersen G.L."/>
        </authorList>
    </citation>
    <scope>NUCLEOTIDE SEQUENCE [LARGE SCALE GENOMIC DNA]</scope>
</reference>
<dbReference type="PANTHER" id="PTHR30620:SF16">
    <property type="entry name" value="LYSOSOMAL BETA GLUCOSIDASE"/>
    <property type="match status" value="1"/>
</dbReference>
<dbReference type="Gene3D" id="3.40.50.1700">
    <property type="entry name" value="Glycoside hydrolase family 3 C-terminal domain"/>
    <property type="match status" value="1"/>
</dbReference>
<dbReference type="PANTHER" id="PTHR30620">
    <property type="entry name" value="PERIPLASMIC BETA-GLUCOSIDASE-RELATED"/>
    <property type="match status" value="1"/>
</dbReference>
<comment type="similarity">
    <text evidence="2">Belongs to the glycosyl hydrolase 3 family.</text>
</comment>
<dbReference type="InterPro" id="IPR002772">
    <property type="entry name" value="Glyco_hydro_3_C"/>
</dbReference>